<evidence type="ECO:0000313" key="2">
    <source>
        <dbReference type="EMBL" id="WAE72142.1"/>
    </source>
</evidence>
<name>A0ABY6YIM4_9ACTN</name>
<dbReference type="SUPFAM" id="SSF53850">
    <property type="entry name" value="Periplasmic binding protein-like II"/>
    <property type="match status" value="1"/>
</dbReference>
<reference evidence="2 3" key="1">
    <citation type="journal article" date="2013" name="Int. J. Syst. Evol. Microbiol.">
        <title>Description of Streptomonospora sediminis sp. nov. and Streptomonospora nanhaiensis sp. nov., and reclassification of Nocardiopsis arabia Hozzein &amp; Goodfellow 2008 as Streptomonospora arabica comb. nov. and emended description of the genus Streptomonospora.</title>
        <authorList>
            <person name="Zhang D.F."/>
            <person name="Pan H.Q."/>
            <person name="He J."/>
            <person name="Zhang X.M."/>
            <person name="Zhang Y.G."/>
            <person name="Klenk H.P."/>
            <person name="Hu J.C."/>
            <person name="Li W.J."/>
        </authorList>
    </citation>
    <scope>NUCLEOTIDE SEQUENCE [LARGE SCALE GENOMIC DNA]</scope>
    <source>
        <strain evidence="2 3">12A09</strain>
    </source>
</reference>
<dbReference type="InterPro" id="IPR006311">
    <property type="entry name" value="TAT_signal"/>
</dbReference>
<gene>
    <name evidence="2" type="ORF">OUQ99_23430</name>
</gene>
<accession>A0ABY6YIM4</accession>
<dbReference type="InterPro" id="IPR050490">
    <property type="entry name" value="Bact_solute-bd_prot1"/>
</dbReference>
<evidence type="ECO:0000313" key="3">
    <source>
        <dbReference type="Proteomes" id="UP001156498"/>
    </source>
</evidence>
<sequence>MRVRPPESPEPPVPPEHPAPRGPGRRAFAAGALAAAGLAAAGCGPSPALLSGRTRLRQWNLFAGGDGMRMIEMHDAYVREHPDVDFRATTFTWGSPFYTKVAMGAAGGRGADIATVHVSRLESLAPGRLLDPIDPVMLAEAGIDDTVVLPRIWEKCFFDGELYAIPIDTHVLIQFVNLDVCRRAGVLDADDRLVEVSGLDGYLDLLREIQGATGEYGLSVDTWAPWPNFWALYRQQDGDLVIGEDDFELDDDKALAAMEVMYRLSEEGLSPRHSMLADTAANLANGQAGLMIHGNWEIPTLEAAGTEFTATQFPAVFGNNRTRGDSHCYVFPHQRDRDPERTRAAVGYAAWMLRHSITWAAGGHIPAYLPVVESDDYDALHPQSEYAEAAENVQFEPQAWFSGSAGRLQEEATGPLTTLHQGTQTPEQALDQLKGAIRTLIAVPSPV</sequence>
<dbReference type="Pfam" id="PF13416">
    <property type="entry name" value="SBP_bac_8"/>
    <property type="match status" value="1"/>
</dbReference>
<dbReference type="PROSITE" id="PS51318">
    <property type="entry name" value="TAT"/>
    <property type="match status" value="1"/>
</dbReference>
<feature type="region of interest" description="Disordered" evidence="1">
    <location>
        <begin position="1"/>
        <end position="24"/>
    </location>
</feature>
<evidence type="ECO:0000256" key="1">
    <source>
        <dbReference type="SAM" id="MobiDB-lite"/>
    </source>
</evidence>
<dbReference type="Proteomes" id="UP001156498">
    <property type="component" value="Chromosome"/>
</dbReference>
<dbReference type="PANTHER" id="PTHR43649">
    <property type="entry name" value="ARABINOSE-BINDING PROTEIN-RELATED"/>
    <property type="match status" value="1"/>
</dbReference>
<proteinExistence type="predicted"/>
<dbReference type="InterPro" id="IPR006059">
    <property type="entry name" value="SBP"/>
</dbReference>
<keyword evidence="3" id="KW-1185">Reference proteome</keyword>
<dbReference type="PANTHER" id="PTHR43649:SF14">
    <property type="entry name" value="BLR3389 PROTEIN"/>
    <property type="match status" value="1"/>
</dbReference>
<protein>
    <submittedName>
        <fullName evidence="2">Extracellular solute-binding protein</fullName>
    </submittedName>
</protein>
<dbReference type="EMBL" id="CP113264">
    <property type="protein sequence ID" value="WAE72142.1"/>
    <property type="molecule type" value="Genomic_DNA"/>
</dbReference>
<dbReference type="Gene3D" id="3.40.190.10">
    <property type="entry name" value="Periplasmic binding protein-like II"/>
    <property type="match status" value="1"/>
</dbReference>
<organism evidence="2 3">
    <name type="scientific">Streptomonospora nanhaiensis</name>
    <dbReference type="NCBI Taxonomy" id="1323731"/>
    <lineage>
        <taxon>Bacteria</taxon>
        <taxon>Bacillati</taxon>
        <taxon>Actinomycetota</taxon>
        <taxon>Actinomycetes</taxon>
        <taxon>Streptosporangiales</taxon>
        <taxon>Nocardiopsidaceae</taxon>
        <taxon>Streptomonospora</taxon>
    </lineage>
</organism>
<dbReference type="RefSeq" id="WP_267945943.1">
    <property type="nucleotide sequence ID" value="NZ_CP113264.1"/>
</dbReference>
<feature type="compositionally biased region" description="Pro residues" evidence="1">
    <location>
        <begin position="8"/>
        <end position="21"/>
    </location>
</feature>